<organism evidence="5 6">
    <name type="scientific">Bacillus daqingensis</name>
    <dbReference type="NCBI Taxonomy" id="872396"/>
    <lineage>
        <taxon>Bacteria</taxon>
        <taxon>Bacillati</taxon>
        <taxon>Bacillota</taxon>
        <taxon>Bacilli</taxon>
        <taxon>Bacillales</taxon>
        <taxon>Bacillaceae</taxon>
        <taxon>Bacillus</taxon>
    </lineage>
</organism>
<dbReference type="PANTHER" id="PTHR43563:SF1">
    <property type="entry name" value="AMINE OXIDASE [FLAVIN-CONTAINING] B"/>
    <property type="match status" value="1"/>
</dbReference>
<dbReference type="EMBL" id="JBHSGK010000013">
    <property type="protein sequence ID" value="MFC4737184.1"/>
    <property type="molecule type" value="Genomic_DNA"/>
</dbReference>
<dbReference type="PANTHER" id="PTHR43563">
    <property type="entry name" value="AMINE OXIDASE"/>
    <property type="match status" value="1"/>
</dbReference>
<dbReference type="SUPFAM" id="SSF54373">
    <property type="entry name" value="FAD-linked reductases, C-terminal domain"/>
    <property type="match status" value="1"/>
</dbReference>
<dbReference type="PRINTS" id="PR00757">
    <property type="entry name" value="AMINEOXDASEF"/>
</dbReference>
<evidence type="ECO:0000313" key="6">
    <source>
        <dbReference type="Proteomes" id="UP001595896"/>
    </source>
</evidence>
<dbReference type="RefSeq" id="WP_377909788.1">
    <property type="nucleotide sequence ID" value="NZ_JBHSGK010000013.1"/>
</dbReference>
<dbReference type="SUPFAM" id="SSF51905">
    <property type="entry name" value="FAD/NAD(P)-binding domain"/>
    <property type="match status" value="1"/>
</dbReference>
<dbReference type="InterPro" id="IPR036188">
    <property type="entry name" value="FAD/NAD-bd_sf"/>
</dbReference>
<dbReference type="InterPro" id="IPR001613">
    <property type="entry name" value="Flavin_amine_oxidase"/>
</dbReference>
<dbReference type="Proteomes" id="UP001595896">
    <property type="component" value="Unassembled WGS sequence"/>
</dbReference>
<evidence type="ECO:0000256" key="3">
    <source>
        <dbReference type="ARBA" id="ARBA00023002"/>
    </source>
</evidence>
<evidence type="ECO:0000259" key="4">
    <source>
        <dbReference type="Pfam" id="PF01593"/>
    </source>
</evidence>
<feature type="domain" description="Amine oxidase" evidence="4">
    <location>
        <begin position="12"/>
        <end position="420"/>
    </location>
</feature>
<evidence type="ECO:0000313" key="5">
    <source>
        <dbReference type="EMBL" id="MFC4737184.1"/>
    </source>
</evidence>
<protein>
    <submittedName>
        <fullName evidence="5">Flavin monoamine oxidase family protein</fullName>
    </submittedName>
</protein>
<evidence type="ECO:0000256" key="2">
    <source>
        <dbReference type="ARBA" id="ARBA00005995"/>
    </source>
</evidence>
<proteinExistence type="inferred from homology"/>
<reference evidence="6" key="1">
    <citation type="journal article" date="2019" name="Int. J. Syst. Evol. Microbiol.">
        <title>The Global Catalogue of Microorganisms (GCM) 10K type strain sequencing project: providing services to taxonomists for standard genome sequencing and annotation.</title>
        <authorList>
            <consortium name="The Broad Institute Genomics Platform"/>
            <consortium name="The Broad Institute Genome Sequencing Center for Infectious Disease"/>
            <person name="Wu L."/>
            <person name="Ma J."/>
        </authorList>
    </citation>
    <scope>NUCLEOTIDE SEQUENCE [LARGE SCALE GENOMIC DNA]</scope>
    <source>
        <strain evidence="6">JCM 12165</strain>
    </source>
</reference>
<name>A0ABV9NYQ8_9BACI</name>
<dbReference type="Pfam" id="PF01593">
    <property type="entry name" value="Amino_oxidase"/>
    <property type="match status" value="1"/>
</dbReference>
<evidence type="ECO:0000256" key="1">
    <source>
        <dbReference type="ARBA" id="ARBA00001974"/>
    </source>
</evidence>
<dbReference type="InterPro" id="IPR050703">
    <property type="entry name" value="Flavin_MAO"/>
</dbReference>
<comment type="cofactor">
    <cofactor evidence="1">
        <name>FAD</name>
        <dbReference type="ChEBI" id="CHEBI:57692"/>
    </cofactor>
</comment>
<keyword evidence="3" id="KW-0560">Oxidoreductase</keyword>
<dbReference type="Gene3D" id="3.50.50.60">
    <property type="entry name" value="FAD/NAD(P)-binding domain"/>
    <property type="match status" value="1"/>
</dbReference>
<gene>
    <name evidence="5" type="ORF">ACFO4L_11345</name>
</gene>
<comment type="caution">
    <text evidence="5">The sequence shown here is derived from an EMBL/GenBank/DDBJ whole genome shotgun (WGS) entry which is preliminary data.</text>
</comment>
<accession>A0ABV9NYQ8</accession>
<dbReference type="InterPro" id="IPR002937">
    <property type="entry name" value="Amino_oxidase"/>
</dbReference>
<comment type="similarity">
    <text evidence="2">Belongs to the flavin monoamine oxidase family.</text>
</comment>
<keyword evidence="6" id="KW-1185">Reference proteome</keyword>
<sequence>MAKKIIVVGAGFSGLAAAHALLEMGCEPIILEAESRIGGKVKSEVSDDGKHFVERGAQLINPDMTEIVQLAAKTGFSLIRTGVSDDGLLIQAPEPKVIEEQVEDHEEQLEYMQIETERDDIPLTDLYKRLDIKEKEKRVISSMYGEELNVEPHLVSTAGFLSMNDRYPSEKEDTTHQVNGPLTKLAEHLAAPLQDALHMEQAVTEINTSVGEVSVSTESNTWDADGVIIAVPPTVAARIKLSELAAKQYEEALHSYVNGSIIKITWEYNEAFWTQMEVEGEETSVAEVIFTNPDGVNVIDSSMRGKNARLTMFIGAATAESMATEEEDRMLEEAESWLTDAFGEAAASYTSRTAESWVHHPFCGGGYGDSIRYGHMIKPYVILREPHEGMVFASSELAETYPHFMEGALRAGRAAAGRLIVHLQERTT</sequence>